<dbReference type="InterPro" id="IPR055066">
    <property type="entry name" value="AASDHPPT_N"/>
</dbReference>
<dbReference type="STRING" id="91928.A0A0D2B824"/>
<dbReference type="InterPro" id="IPR050559">
    <property type="entry name" value="P-Pant_transferase_sf"/>
</dbReference>
<evidence type="ECO:0000259" key="4">
    <source>
        <dbReference type="Pfam" id="PF01648"/>
    </source>
</evidence>
<evidence type="ECO:0000256" key="2">
    <source>
        <dbReference type="ARBA" id="ARBA00022679"/>
    </source>
</evidence>
<dbReference type="VEuPathDB" id="FungiDB:PV08_07625"/>
<dbReference type="PANTHER" id="PTHR12215:SF10">
    <property type="entry name" value="L-AMINOADIPATE-SEMIALDEHYDE DEHYDROGENASE-PHOSPHOPANTETHEINYL TRANSFERASE"/>
    <property type="match status" value="1"/>
</dbReference>
<keyword evidence="7" id="KW-1185">Reference proteome</keyword>
<dbReference type="Pfam" id="PF01648">
    <property type="entry name" value="ACPS"/>
    <property type="match status" value="1"/>
</dbReference>
<feature type="region of interest" description="Disordered" evidence="3">
    <location>
        <begin position="235"/>
        <end position="272"/>
    </location>
</feature>
<keyword evidence="2" id="KW-0808">Transferase</keyword>
<name>A0A0D2B824_9EURO</name>
<feature type="region of interest" description="Disordered" evidence="3">
    <location>
        <begin position="336"/>
        <end position="356"/>
    </location>
</feature>
<evidence type="ECO:0000313" key="7">
    <source>
        <dbReference type="Proteomes" id="UP000053328"/>
    </source>
</evidence>
<feature type="compositionally biased region" description="Polar residues" evidence="3">
    <location>
        <begin position="343"/>
        <end position="353"/>
    </location>
</feature>
<gene>
    <name evidence="6" type="ORF">PV08_07625</name>
</gene>
<dbReference type="RefSeq" id="XP_016235056.1">
    <property type="nucleotide sequence ID" value="XM_016381954.1"/>
</dbReference>
<dbReference type="GO" id="GO:0008897">
    <property type="term" value="F:holo-[acyl-carrier-protein] synthase activity"/>
    <property type="evidence" value="ECO:0007669"/>
    <property type="project" value="UniProtKB-EC"/>
</dbReference>
<dbReference type="SUPFAM" id="SSF56214">
    <property type="entry name" value="4'-phosphopantetheinyl transferase"/>
    <property type="match status" value="2"/>
</dbReference>
<dbReference type="Gene3D" id="3.90.470.20">
    <property type="entry name" value="4'-phosphopantetheinyl transferase domain"/>
    <property type="match status" value="2"/>
</dbReference>
<proteinExistence type="predicted"/>
<reference evidence="6 7" key="1">
    <citation type="submission" date="2015-01" db="EMBL/GenBank/DDBJ databases">
        <title>The Genome Sequence of Exophiala spinifera CBS89968.</title>
        <authorList>
            <consortium name="The Broad Institute Genomics Platform"/>
            <person name="Cuomo C."/>
            <person name="de Hoog S."/>
            <person name="Gorbushina A."/>
            <person name="Stielow B."/>
            <person name="Teixiera M."/>
            <person name="Abouelleil A."/>
            <person name="Chapman S.B."/>
            <person name="Priest M."/>
            <person name="Young S.K."/>
            <person name="Wortman J."/>
            <person name="Nusbaum C."/>
            <person name="Birren B."/>
        </authorList>
    </citation>
    <scope>NUCLEOTIDE SEQUENCE [LARGE SCALE GENOMIC DNA]</scope>
    <source>
        <strain evidence="6 7">CBS 89968</strain>
    </source>
</reference>
<dbReference type="GO" id="GO:0000287">
    <property type="term" value="F:magnesium ion binding"/>
    <property type="evidence" value="ECO:0007669"/>
    <property type="project" value="InterPro"/>
</dbReference>
<accession>A0A0D2B824</accession>
<evidence type="ECO:0000256" key="1">
    <source>
        <dbReference type="ARBA" id="ARBA00013172"/>
    </source>
</evidence>
<dbReference type="EC" id="2.7.8.7" evidence="1"/>
<organism evidence="6 7">
    <name type="scientific">Exophiala spinifera</name>
    <dbReference type="NCBI Taxonomy" id="91928"/>
    <lineage>
        <taxon>Eukaryota</taxon>
        <taxon>Fungi</taxon>
        <taxon>Dikarya</taxon>
        <taxon>Ascomycota</taxon>
        <taxon>Pezizomycotina</taxon>
        <taxon>Eurotiomycetes</taxon>
        <taxon>Chaetothyriomycetidae</taxon>
        <taxon>Chaetothyriales</taxon>
        <taxon>Herpotrichiellaceae</taxon>
        <taxon>Exophiala</taxon>
    </lineage>
</organism>
<dbReference type="AlphaFoldDB" id="A0A0D2B824"/>
<dbReference type="Pfam" id="PF22624">
    <property type="entry name" value="AASDHPPT_N"/>
    <property type="match status" value="1"/>
</dbReference>
<dbReference type="GO" id="GO:0019878">
    <property type="term" value="P:lysine biosynthetic process via aminoadipic acid"/>
    <property type="evidence" value="ECO:0007669"/>
    <property type="project" value="TreeGrafter"/>
</dbReference>
<evidence type="ECO:0000259" key="5">
    <source>
        <dbReference type="Pfam" id="PF22624"/>
    </source>
</evidence>
<dbReference type="Proteomes" id="UP000053328">
    <property type="component" value="Unassembled WGS sequence"/>
</dbReference>
<feature type="domain" description="4'-phosphopantetheinyl transferase" evidence="4">
    <location>
        <begin position="279"/>
        <end position="318"/>
    </location>
</feature>
<evidence type="ECO:0000256" key="3">
    <source>
        <dbReference type="SAM" id="MobiDB-lite"/>
    </source>
</evidence>
<evidence type="ECO:0000313" key="6">
    <source>
        <dbReference type="EMBL" id="KIW14840.1"/>
    </source>
</evidence>
<dbReference type="GeneID" id="27334708"/>
<dbReference type="HOGENOM" id="CLU_031126_1_0_1"/>
<feature type="domain" description="4'-phosphopantetheinyl transferase N-terminal" evidence="5">
    <location>
        <begin position="37"/>
        <end position="137"/>
    </location>
</feature>
<dbReference type="EMBL" id="KN847496">
    <property type="protein sequence ID" value="KIW14840.1"/>
    <property type="molecule type" value="Genomic_DNA"/>
</dbReference>
<feature type="compositionally biased region" description="Low complexity" evidence="3">
    <location>
        <begin position="247"/>
        <end position="257"/>
    </location>
</feature>
<dbReference type="InterPro" id="IPR037143">
    <property type="entry name" value="4-PPantetheinyl_Trfase_dom_sf"/>
</dbReference>
<dbReference type="InterPro" id="IPR008278">
    <property type="entry name" value="4-PPantetheinyl_Trfase_dom"/>
</dbReference>
<dbReference type="PANTHER" id="PTHR12215">
    <property type="entry name" value="PHOSPHOPANTETHEINE TRANSFERASE"/>
    <property type="match status" value="1"/>
</dbReference>
<protein>
    <recommendedName>
        <fullName evidence="1">holo-[acyl-carrier-protein] synthase</fullName>
        <ecNumber evidence="1">2.7.8.7</ecNumber>
    </recommendedName>
</protein>
<dbReference type="OrthoDB" id="1393670at2759"/>
<dbReference type="GO" id="GO:0005829">
    <property type="term" value="C:cytosol"/>
    <property type="evidence" value="ECO:0007669"/>
    <property type="project" value="TreeGrafter"/>
</dbReference>
<sequence>MSASPHPVPPPKHPSAMTRFYIDTRPLVTASPKSLPLLSTLQFSEQESITRFLRPADRFMSLASALLKYTFIHREAGMPWSDIRISRTPAPHKRPYWEPPELWTRQTTSPSDPMPSETKGLEFNVSHQAGLVAILGCTTPTAQLPTAPSKSISQVTPLSPTPPTGSFDQLSLTGHHMPTLGDGQVRLGVDIACTNEDKRTPKDVTTQAKFDEWVDIFAEMFSDRERRTMRFAPVHMPVSEREEGDYSSSSSSDSSSSAGDVYTSVTAQGGRGREAKTIEQKLRRFYAYWALKEAYIKMVGEGLLASWLRELEFLDVVPPAIPDAVIKARRIQRKRNRGRSVASGANTAPNAQAGNHAHLHPDELLHEAQKWTTPEKAERGVTTLFRGDRVDDVDIELVAYDEDFLIATATRGLRELDRPEGRRWIRLDIERDIRPCAEGRCSCLL</sequence>